<reference evidence="1 2" key="1">
    <citation type="submission" date="2019-12" db="EMBL/GenBank/DDBJ databases">
        <title>Comparative genomics gives insights into the taxonomy of the Azoarcus-Aromatoleum group and reveals separate origins of nif in the plant-associated Azoarcus and non-plant-associated Aromatoleum sub-groups.</title>
        <authorList>
            <person name="Lafos M."/>
            <person name="Maluk M."/>
            <person name="Batista M."/>
            <person name="Junghare M."/>
            <person name="Carmona M."/>
            <person name="Faoro H."/>
            <person name="Cruz L.M."/>
            <person name="Battistoni F."/>
            <person name="De Souza E."/>
            <person name="Pedrosa F."/>
            <person name="Chen W.-M."/>
            <person name="Poole P.S."/>
            <person name="Dixon R.A."/>
            <person name="James E.K."/>
        </authorList>
    </citation>
    <scope>NUCLEOTIDE SEQUENCE [LARGE SCALE GENOMIC DNA]</scope>
    <source>
        <strain evidence="1 2">PbN1</strain>
    </source>
</reference>
<dbReference type="InterPro" id="IPR011518">
    <property type="entry name" value="Transposase_36"/>
</dbReference>
<organism evidence="1 2">
    <name type="scientific">Aromatoleum bremense</name>
    <dbReference type="NCBI Taxonomy" id="76115"/>
    <lineage>
        <taxon>Bacteria</taxon>
        <taxon>Pseudomonadati</taxon>
        <taxon>Pseudomonadota</taxon>
        <taxon>Betaproteobacteria</taxon>
        <taxon>Rhodocyclales</taxon>
        <taxon>Rhodocyclaceae</taxon>
        <taxon>Aromatoleum</taxon>
    </lineage>
</organism>
<dbReference type="Proteomes" id="UP000633943">
    <property type="component" value="Unassembled WGS sequence"/>
</dbReference>
<evidence type="ECO:0000313" key="1">
    <source>
        <dbReference type="EMBL" id="NMG14099.1"/>
    </source>
</evidence>
<sequence>MIGNFRNAGQTWCREPEAVLVHDFPQDAVGRAIPYGIYSLNDNHGYVGVGDCFDTPRFAVETIRDWWGYEGYRHYPQAKRLLILADAGGSNSCRSRVWKAQLQEQLCDGCGLDVTVCHYPTGCSKWNPIEHRLFSQISLNWAGKPLRSFEMLTSYIAATSTRTGLTVTGVLKRGGNELGERVTDDEMKRLRLTRHSVCPQWNYTLRPRNPKARRWAKIGR</sequence>
<proteinExistence type="predicted"/>
<comment type="caution">
    <text evidence="1">The sequence shown here is derived from an EMBL/GenBank/DDBJ whole genome shotgun (WGS) entry which is preliminary data.</text>
</comment>
<dbReference type="Pfam" id="PF07592">
    <property type="entry name" value="DDE_Tnp_ISAZ013"/>
    <property type="match status" value="1"/>
</dbReference>
<gene>
    <name evidence="1" type="ORF">GPA24_00800</name>
</gene>
<protein>
    <submittedName>
        <fullName evidence="1">ISAzo13 family transposase</fullName>
    </submittedName>
</protein>
<keyword evidence="2" id="KW-1185">Reference proteome</keyword>
<evidence type="ECO:0000313" key="2">
    <source>
        <dbReference type="Proteomes" id="UP000633943"/>
    </source>
</evidence>
<dbReference type="NCBIfam" id="NF033519">
    <property type="entry name" value="transpos_ISAzo13"/>
    <property type="match status" value="1"/>
</dbReference>
<dbReference type="EMBL" id="WTVP01000002">
    <property type="protein sequence ID" value="NMG14099.1"/>
    <property type="molecule type" value="Genomic_DNA"/>
</dbReference>
<accession>A0ABX1NQ49</accession>
<name>A0ABX1NQ49_9RHOO</name>